<evidence type="ECO:0000256" key="10">
    <source>
        <dbReference type="PIRSR" id="PIRSR601461-1"/>
    </source>
</evidence>
<evidence type="ECO:0000256" key="12">
    <source>
        <dbReference type="SAM" id="SignalP"/>
    </source>
</evidence>
<feature type="active site" evidence="10">
    <location>
        <position position="302"/>
    </location>
</feature>
<evidence type="ECO:0000259" key="13">
    <source>
        <dbReference type="PROSITE" id="PS51767"/>
    </source>
</evidence>
<dbReference type="GO" id="GO:0005576">
    <property type="term" value="C:extracellular region"/>
    <property type="evidence" value="ECO:0007669"/>
    <property type="project" value="UniProtKB-SubCell"/>
</dbReference>
<keyword evidence="9" id="KW-0325">Glycoprotein</keyword>
<accession>A0AAN6DT89</accession>
<evidence type="ECO:0000256" key="11">
    <source>
        <dbReference type="RuleBase" id="RU000454"/>
    </source>
</evidence>
<feature type="active site" evidence="10">
    <location>
        <position position="118"/>
    </location>
</feature>
<gene>
    <name evidence="14" type="ORF">EDD36DRAFT_315752</name>
</gene>
<evidence type="ECO:0000313" key="14">
    <source>
        <dbReference type="EMBL" id="KAI1611202.1"/>
    </source>
</evidence>
<name>A0AAN6DT89_9EURO</name>
<dbReference type="InterPro" id="IPR034163">
    <property type="entry name" value="Aspergillopepsin-like_cat_dom"/>
</dbReference>
<dbReference type="Proteomes" id="UP001203852">
    <property type="component" value="Unassembled WGS sequence"/>
</dbReference>
<proteinExistence type="inferred from homology"/>
<dbReference type="EMBL" id="MU404357">
    <property type="protein sequence ID" value="KAI1611202.1"/>
    <property type="molecule type" value="Genomic_DNA"/>
</dbReference>
<dbReference type="PANTHER" id="PTHR47966:SF23">
    <property type="entry name" value="ASPARTIC ENDOPEPTIDASE, PUTATIVE (AFU_ORTHOLOGUE AFUA_2G15950)-RELATED"/>
    <property type="match status" value="1"/>
</dbReference>
<organism evidence="14 15">
    <name type="scientific">Exophiala viscosa</name>
    <dbReference type="NCBI Taxonomy" id="2486360"/>
    <lineage>
        <taxon>Eukaryota</taxon>
        <taxon>Fungi</taxon>
        <taxon>Dikarya</taxon>
        <taxon>Ascomycota</taxon>
        <taxon>Pezizomycotina</taxon>
        <taxon>Eurotiomycetes</taxon>
        <taxon>Chaetothyriomycetidae</taxon>
        <taxon>Chaetothyriales</taxon>
        <taxon>Herpotrichiellaceae</taxon>
        <taxon>Exophiala</taxon>
    </lineage>
</organism>
<evidence type="ECO:0000256" key="7">
    <source>
        <dbReference type="ARBA" id="ARBA00022801"/>
    </source>
</evidence>
<evidence type="ECO:0000256" key="5">
    <source>
        <dbReference type="ARBA" id="ARBA00022729"/>
    </source>
</evidence>
<dbReference type="InterPro" id="IPR021109">
    <property type="entry name" value="Peptidase_aspartic_dom_sf"/>
</dbReference>
<dbReference type="PROSITE" id="PS51767">
    <property type="entry name" value="PEPTIDASE_A1"/>
    <property type="match status" value="1"/>
</dbReference>
<evidence type="ECO:0000313" key="15">
    <source>
        <dbReference type="Proteomes" id="UP001203852"/>
    </source>
</evidence>
<feature type="chain" id="PRO_5042894672" evidence="12">
    <location>
        <begin position="20"/>
        <end position="417"/>
    </location>
</feature>
<dbReference type="GO" id="GO:0004190">
    <property type="term" value="F:aspartic-type endopeptidase activity"/>
    <property type="evidence" value="ECO:0007669"/>
    <property type="project" value="UniProtKB-KW"/>
</dbReference>
<dbReference type="InterPro" id="IPR001461">
    <property type="entry name" value="Aspartic_peptidase_A1"/>
</dbReference>
<keyword evidence="8" id="KW-0865">Zymogen</keyword>
<keyword evidence="4 11" id="KW-0645">Protease</keyword>
<dbReference type="Gene3D" id="2.40.70.10">
    <property type="entry name" value="Acid Proteases"/>
    <property type="match status" value="2"/>
</dbReference>
<dbReference type="InterPro" id="IPR001969">
    <property type="entry name" value="Aspartic_peptidase_AS"/>
</dbReference>
<keyword evidence="6 11" id="KW-0064">Aspartyl protease</keyword>
<feature type="signal peptide" evidence="12">
    <location>
        <begin position="1"/>
        <end position="19"/>
    </location>
</feature>
<dbReference type="PROSITE" id="PS00141">
    <property type="entry name" value="ASP_PROTEASE"/>
    <property type="match status" value="1"/>
</dbReference>
<dbReference type="SUPFAM" id="SSF50630">
    <property type="entry name" value="Acid proteases"/>
    <property type="match status" value="1"/>
</dbReference>
<evidence type="ECO:0000256" key="4">
    <source>
        <dbReference type="ARBA" id="ARBA00022670"/>
    </source>
</evidence>
<evidence type="ECO:0000256" key="6">
    <source>
        <dbReference type="ARBA" id="ARBA00022750"/>
    </source>
</evidence>
<dbReference type="Pfam" id="PF00026">
    <property type="entry name" value="Asp"/>
    <property type="match status" value="1"/>
</dbReference>
<dbReference type="GO" id="GO:0006508">
    <property type="term" value="P:proteolysis"/>
    <property type="evidence" value="ECO:0007669"/>
    <property type="project" value="UniProtKB-KW"/>
</dbReference>
<comment type="subcellular location">
    <subcellularLocation>
        <location evidence="1">Secreted</location>
    </subcellularLocation>
</comment>
<dbReference type="InterPro" id="IPR033121">
    <property type="entry name" value="PEPTIDASE_A1"/>
</dbReference>
<feature type="domain" description="Peptidase A1" evidence="13">
    <location>
        <begin position="102"/>
        <end position="414"/>
    </location>
</feature>
<dbReference type="PRINTS" id="PR00792">
    <property type="entry name" value="PEPSIN"/>
</dbReference>
<dbReference type="FunFam" id="2.40.70.10:FF:000026">
    <property type="entry name" value="Endothiapepsin"/>
    <property type="match status" value="1"/>
</dbReference>
<keyword evidence="7 11" id="KW-0378">Hydrolase</keyword>
<evidence type="ECO:0000256" key="8">
    <source>
        <dbReference type="ARBA" id="ARBA00023145"/>
    </source>
</evidence>
<comment type="similarity">
    <text evidence="2 11">Belongs to the peptidase A1 family.</text>
</comment>
<keyword evidence="3" id="KW-0964">Secreted</keyword>
<evidence type="ECO:0000256" key="2">
    <source>
        <dbReference type="ARBA" id="ARBA00007447"/>
    </source>
</evidence>
<evidence type="ECO:0000256" key="3">
    <source>
        <dbReference type="ARBA" id="ARBA00022525"/>
    </source>
</evidence>
<reference evidence="14" key="1">
    <citation type="journal article" date="2022" name="bioRxiv">
        <title>Deciphering the potential niche of two novel black yeast fungi from a biological soil crust based on their genomes, phenotypes, and melanin regulation.</title>
        <authorList>
            <consortium name="DOE Joint Genome Institute"/>
            <person name="Carr E.C."/>
            <person name="Barton Q."/>
            <person name="Grambo S."/>
            <person name="Sullivan M."/>
            <person name="Renfro C.M."/>
            <person name="Kuo A."/>
            <person name="Pangilinan J."/>
            <person name="Lipzen A."/>
            <person name="Keymanesh K."/>
            <person name="Savage E."/>
            <person name="Barry K."/>
            <person name="Grigoriev I.V."/>
            <person name="Riekhof W.R."/>
            <person name="Harris S.S."/>
        </authorList>
    </citation>
    <scope>NUCLEOTIDE SEQUENCE</scope>
    <source>
        <strain evidence="14">JF 03-4F</strain>
    </source>
</reference>
<keyword evidence="5 12" id="KW-0732">Signal</keyword>
<dbReference type="PANTHER" id="PTHR47966">
    <property type="entry name" value="BETA-SITE APP-CLEAVING ENZYME, ISOFORM A-RELATED"/>
    <property type="match status" value="1"/>
</dbReference>
<dbReference type="CDD" id="cd06097">
    <property type="entry name" value="Aspergillopepsin_like"/>
    <property type="match status" value="1"/>
</dbReference>
<sequence>MLRLHLLFLSVLFLATALAGPIRQKQKRSFKIPRLRQANYVPNGKVAYRKALFKFGFDDITFQPNTAVASKLQASTNTSIAATGDDEDGVTVANPSQGDSEFLSPVTVGGQTLVMDFDTGSSDMWVFNTNLAAADQKGHTIYDPTKSNASSALTGSTFNISYGDGSFASGPVGLDTVDIGGATVDAQAIGLPTDVSSSFVTNTFSNGLVGLAFSKLNTIKPTPQKTFFDNVMADLTQPLFTADLKSDSAGSYEFGQVDTSLFTGSLQTAAVDSSNGFWQVDSTSAVVSGQTVNLEGGSAIIDTGTSLMLVSDELVVAYWDTVQGAQVNAEAGGVIFPCNADLPDVQVAIGDNLATVSGANMNFASVGSDSQTGQQFCFGGLQSNQGLEFSIYGDVFLRSQFVVFDGSGPSISVAPHS</sequence>
<protein>
    <submittedName>
        <fullName evidence="14">Aspergillopepsin I</fullName>
    </submittedName>
</protein>
<evidence type="ECO:0000256" key="9">
    <source>
        <dbReference type="ARBA" id="ARBA00023180"/>
    </source>
</evidence>
<keyword evidence="15" id="KW-1185">Reference proteome</keyword>
<evidence type="ECO:0000256" key="1">
    <source>
        <dbReference type="ARBA" id="ARBA00004613"/>
    </source>
</evidence>
<comment type="caution">
    <text evidence="14">The sequence shown here is derived from an EMBL/GenBank/DDBJ whole genome shotgun (WGS) entry which is preliminary data.</text>
</comment>
<dbReference type="AlphaFoldDB" id="A0AAN6DT89"/>